<name>A0A426UB13_9CHLR</name>
<dbReference type="GO" id="GO:0070475">
    <property type="term" value="P:rRNA base methylation"/>
    <property type="evidence" value="ECO:0007669"/>
    <property type="project" value="TreeGrafter"/>
</dbReference>
<evidence type="ECO:0000256" key="8">
    <source>
        <dbReference type="ARBA" id="ARBA00022679"/>
    </source>
</evidence>
<evidence type="ECO:0000256" key="6">
    <source>
        <dbReference type="ARBA" id="ARBA00022552"/>
    </source>
</evidence>
<proteinExistence type="inferred from homology"/>
<protein>
    <recommendedName>
        <fullName evidence="4 12">Ribosomal RNA small subunit methyltransferase E</fullName>
        <ecNumber evidence="3 12">2.1.1.193</ecNumber>
    </recommendedName>
</protein>
<dbReference type="InterPro" id="IPR015947">
    <property type="entry name" value="PUA-like_sf"/>
</dbReference>
<evidence type="ECO:0000313" key="14">
    <source>
        <dbReference type="EMBL" id="RRR77689.1"/>
    </source>
</evidence>
<keyword evidence="8 12" id="KW-0808">Transferase</keyword>
<accession>A0A426UB13</accession>
<keyword evidence="6 12" id="KW-0698">rRNA processing</keyword>
<comment type="function">
    <text evidence="10 12">Specifically methylates the N3 position of the uracil ring of uridine 1498 (m3U1498) in 16S rRNA. Acts on the fully assembled 30S ribosomal subunit.</text>
</comment>
<dbReference type="EMBL" id="RSAS01000050">
    <property type="protein sequence ID" value="RRR77689.1"/>
    <property type="molecule type" value="Genomic_DNA"/>
</dbReference>
<feature type="domain" description="Ribosomal RNA small subunit methyltransferase E methyltransferase" evidence="13">
    <location>
        <begin position="95"/>
        <end position="253"/>
    </location>
</feature>
<comment type="subcellular location">
    <subcellularLocation>
        <location evidence="1 12">Cytoplasm</location>
    </subcellularLocation>
</comment>
<comment type="caution">
    <text evidence="14">The sequence shown here is derived from an EMBL/GenBank/DDBJ whole genome shotgun (WGS) entry which is preliminary data.</text>
</comment>
<keyword evidence="9 12" id="KW-0949">S-adenosyl-L-methionine</keyword>
<dbReference type="PANTHER" id="PTHR30027:SF3">
    <property type="entry name" value="16S RRNA (URACIL(1498)-N(3))-METHYLTRANSFERASE"/>
    <property type="match status" value="1"/>
</dbReference>
<gene>
    <name evidence="14" type="ORF">EI684_01230</name>
</gene>
<keyword evidence="7 12" id="KW-0489">Methyltransferase</keyword>
<dbReference type="InterPro" id="IPR029028">
    <property type="entry name" value="Alpha/beta_knot_MTases"/>
</dbReference>
<evidence type="ECO:0000256" key="1">
    <source>
        <dbReference type="ARBA" id="ARBA00004496"/>
    </source>
</evidence>
<dbReference type="GO" id="GO:0070042">
    <property type="term" value="F:rRNA (uridine-N3-)-methyltransferase activity"/>
    <property type="evidence" value="ECO:0007669"/>
    <property type="project" value="TreeGrafter"/>
</dbReference>
<evidence type="ECO:0000256" key="4">
    <source>
        <dbReference type="ARBA" id="ARBA00013673"/>
    </source>
</evidence>
<dbReference type="NCBIfam" id="TIGR00046">
    <property type="entry name" value="RsmE family RNA methyltransferase"/>
    <property type="match status" value="1"/>
</dbReference>
<evidence type="ECO:0000256" key="12">
    <source>
        <dbReference type="PIRNR" id="PIRNR015601"/>
    </source>
</evidence>
<dbReference type="Gene3D" id="3.40.1280.10">
    <property type="match status" value="1"/>
</dbReference>
<evidence type="ECO:0000256" key="5">
    <source>
        <dbReference type="ARBA" id="ARBA00022490"/>
    </source>
</evidence>
<reference evidence="14 15" key="1">
    <citation type="submission" date="2018-12" db="EMBL/GenBank/DDBJ databases">
        <title>Genome Sequence of Candidatus Viridilinea halotolerans isolated from saline sulfide-rich spring.</title>
        <authorList>
            <person name="Grouzdev D.S."/>
            <person name="Burganskaya E.I."/>
            <person name="Krutkina M.S."/>
            <person name="Sukhacheva M.V."/>
            <person name="Gorlenko V.M."/>
        </authorList>
    </citation>
    <scope>NUCLEOTIDE SEQUENCE [LARGE SCALE GENOMIC DNA]</scope>
    <source>
        <strain evidence="14">Chok-6</strain>
    </source>
</reference>
<dbReference type="EC" id="2.1.1.193" evidence="3 12"/>
<comment type="similarity">
    <text evidence="2 12">Belongs to the RNA methyltransferase RsmE family.</text>
</comment>
<evidence type="ECO:0000313" key="15">
    <source>
        <dbReference type="Proteomes" id="UP000280307"/>
    </source>
</evidence>
<evidence type="ECO:0000259" key="13">
    <source>
        <dbReference type="Pfam" id="PF04452"/>
    </source>
</evidence>
<dbReference type="Proteomes" id="UP000280307">
    <property type="component" value="Unassembled WGS sequence"/>
</dbReference>
<dbReference type="AlphaFoldDB" id="A0A426UB13"/>
<evidence type="ECO:0000256" key="2">
    <source>
        <dbReference type="ARBA" id="ARBA00005528"/>
    </source>
</evidence>
<dbReference type="SUPFAM" id="SSF75217">
    <property type="entry name" value="alpha/beta knot"/>
    <property type="match status" value="1"/>
</dbReference>
<comment type="catalytic activity">
    <reaction evidence="11 12">
        <text>uridine(1498) in 16S rRNA + S-adenosyl-L-methionine = N(3)-methyluridine(1498) in 16S rRNA + S-adenosyl-L-homocysteine + H(+)</text>
        <dbReference type="Rhea" id="RHEA:42920"/>
        <dbReference type="Rhea" id="RHEA-COMP:10283"/>
        <dbReference type="Rhea" id="RHEA-COMP:10284"/>
        <dbReference type="ChEBI" id="CHEBI:15378"/>
        <dbReference type="ChEBI" id="CHEBI:57856"/>
        <dbReference type="ChEBI" id="CHEBI:59789"/>
        <dbReference type="ChEBI" id="CHEBI:65315"/>
        <dbReference type="ChEBI" id="CHEBI:74502"/>
        <dbReference type="EC" id="2.1.1.193"/>
    </reaction>
</comment>
<dbReference type="GO" id="GO:0005737">
    <property type="term" value="C:cytoplasm"/>
    <property type="evidence" value="ECO:0007669"/>
    <property type="project" value="UniProtKB-SubCell"/>
</dbReference>
<sequence>MLRCAQHDGGVCCSMKNTLHFFVDPTTLTHDEIDLDDSALAHQLGRVLRLGPGARVLLLDGLGMACEVELTALTRTGLRGLVCERRPAAGEPSWHATLFLALLRPERFEWALQKAVELGVTRVVPVVFERSLPSDRADGKKIERWQRIVREAAEQSCRGVLPRVEAPVSFVAACQAAASATLPLLLWEGQAPLLRERLRAANKPASISLLSGPEGGIAPAELTTASEHGIMPVSLGPRILRAETAPVAAIAALGYEYG</sequence>
<dbReference type="InterPro" id="IPR006700">
    <property type="entry name" value="RsmE"/>
</dbReference>
<dbReference type="CDD" id="cd18084">
    <property type="entry name" value="RsmE-like"/>
    <property type="match status" value="1"/>
</dbReference>
<keyword evidence="5 12" id="KW-0963">Cytoplasm</keyword>
<evidence type="ECO:0000256" key="3">
    <source>
        <dbReference type="ARBA" id="ARBA00012328"/>
    </source>
</evidence>
<evidence type="ECO:0000256" key="11">
    <source>
        <dbReference type="ARBA" id="ARBA00047944"/>
    </source>
</evidence>
<dbReference type="SUPFAM" id="SSF88697">
    <property type="entry name" value="PUA domain-like"/>
    <property type="match status" value="1"/>
</dbReference>
<evidence type="ECO:0000256" key="7">
    <source>
        <dbReference type="ARBA" id="ARBA00022603"/>
    </source>
</evidence>
<dbReference type="InterPro" id="IPR046886">
    <property type="entry name" value="RsmE_MTase_dom"/>
</dbReference>
<evidence type="ECO:0000256" key="9">
    <source>
        <dbReference type="ARBA" id="ARBA00022691"/>
    </source>
</evidence>
<dbReference type="PIRSF" id="PIRSF015601">
    <property type="entry name" value="MTase_slr0722"/>
    <property type="match status" value="1"/>
</dbReference>
<evidence type="ECO:0000256" key="10">
    <source>
        <dbReference type="ARBA" id="ARBA00025699"/>
    </source>
</evidence>
<organism evidence="14 15">
    <name type="scientific">Candidatus Viridilinea halotolerans</name>
    <dbReference type="NCBI Taxonomy" id="2491704"/>
    <lineage>
        <taxon>Bacteria</taxon>
        <taxon>Bacillati</taxon>
        <taxon>Chloroflexota</taxon>
        <taxon>Chloroflexia</taxon>
        <taxon>Chloroflexales</taxon>
        <taxon>Chloroflexineae</taxon>
        <taxon>Oscillochloridaceae</taxon>
        <taxon>Candidatus Viridilinea</taxon>
    </lineage>
</organism>
<dbReference type="InterPro" id="IPR029026">
    <property type="entry name" value="tRNA_m1G_MTases_N"/>
</dbReference>
<dbReference type="Pfam" id="PF04452">
    <property type="entry name" value="Methyltrans_RNA"/>
    <property type="match status" value="1"/>
</dbReference>
<dbReference type="PANTHER" id="PTHR30027">
    <property type="entry name" value="RIBOSOMAL RNA SMALL SUBUNIT METHYLTRANSFERASE E"/>
    <property type="match status" value="1"/>
</dbReference>